<accession>A0A383B806</accession>
<dbReference type="SUPFAM" id="SSF54523">
    <property type="entry name" value="Pili subunits"/>
    <property type="match status" value="1"/>
</dbReference>
<evidence type="ECO:0000313" key="2">
    <source>
        <dbReference type="EMBL" id="SVE15889.1"/>
    </source>
</evidence>
<dbReference type="NCBIfam" id="TIGR02532">
    <property type="entry name" value="IV_pilin_GFxxxE"/>
    <property type="match status" value="1"/>
</dbReference>
<reference evidence="2" key="1">
    <citation type="submission" date="2018-05" db="EMBL/GenBank/DDBJ databases">
        <authorList>
            <person name="Lanie J.A."/>
            <person name="Ng W.-L."/>
            <person name="Kazmierczak K.M."/>
            <person name="Andrzejewski T.M."/>
            <person name="Davidsen T.M."/>
            <person name="Wayne K.J."/>
            <person name="Tettelin H."/>
            <person name="Glass J.I."/>
            <person name="Rusch D."/>
            <person name="Podicherti R."/>
            <person name="Tsui H.-C.T."/>
            <person name="Winkler M.E."/>
        </authorList>
    </citation>
    <scope>NUCLEOTIDE SEQUENCE</scope>
</reference>
<dbReference type="PROSITE" id="PS00409">
    <property type="entry name" value="PROKAR_NTER_METHYL"/>
    <property type="match status" value="1"/>
</dbReference>
<keyword evidence="1" id="KW-0472">Membrane</keyword>
<evidence type="ECO:0000256" key="1">
    <source>
        <dbReference type="SAM" id="Phobius"/>
    </source>
</evidence>
<name>A0A383B806_9ZZZZ</name>
<dbReference type="AlphaFoldDB" id="A0A383B806"/>
<dbReference type="EMBL" id="UINC01198090">
    <property type="protein sequence ID" value="SVE15889.1"/>
    <property type="molecule type" value="Genomic_DNA"/>
</dbReference>
<proteinExistence type="predicted"/>
<dbReference type="Gene3D" id="3.30.700.10">
    <property type="entry name" value="Glycoprotein, Type 4 Pilin"/>
    <property type="match status" value="1"/>
</dbReference>
<keyword evidence="1" id="KW-0812">Transmembrane</keyword>
<keyword evidence="1" id="KW-1133">Transmembrane helix</keyword>
<sequence>MRQHHFNSRGFTLLELLVVVVIVGIVAAIGGSWVSGYVENSKKVAAENG</sequence>
<dbReference type="Pfam" id="PF07963">
    <property type="entry name" value="N_methyl"/>
    <property type="match status" value="1"/>
</dbReference>
<feature type="transmembrane region" description="Helical" evidence="1">
    <location>
        <begin position="12"/>
        <end position="34"/>
    </location>
</feature>
<gene>
    <name evidence="2" type="ORF">METZ01_LOCUS468743</name>
</gene>
<organism evidence="2">
    <name type="scientific">marine metagenome</name>
    <dbReference type="NCBI Taxonomy" id="408172"/>
    <lineage>
        <taxon>unclassified sequences</taxon>
        <taxon>metagenomes</taxon>
        <taxon>ecological metagenomes</taxon>
    </lineage>
</organism>
<dbReference type="InterPro" id="IPR012902">
    <property type="entry name" value="N_methyl_site"/>
</dbReference>
<dbReference type="InterPro" id="IPR045584">
    <property type="entry name" value="Pilin-like"/>
</dbReference>
<protein>
    <recommendedName>
        <fullName evidence="3">Prepilin-type N-terminal cleavage/methylation domain-containing protein</fullName>
    </recommendedName>
</protein>
<evidence type="ECO:0008006" key="3">
    <source>
        <dbReference type="Google" id="ProtNLM"/>
    </source>
</evidence>
<feature type="non-terminal residue" evidence="2">
    <location>
        <position position="49"/>
    </location>
</feature>